<dbReference type="STRING" id="30019.A0A0M5J5I0"/>
<dbReference type="OrthoDB" id="5982503at2759"/>
<gene>
    <name evidence="2" type="ORF">Dbus_chr3Rg2524</name>
</gene>
<organism evidence="2 3">
    <name type="scientific">Drosophila busckii</name>
    <name type="common">Fruit fly</name>
    <dbReference type="NCBI Taxonomy" id="30019"/>
    <lineage>
        <taxon>Eukaryota</taxon>
        <taxon>Metazoa</taxon>
        <taxon>Ecdysozoa</taxon>
        <taxon>Arthropoda</taxon>
        <taxon>Hexapoda</taxon>
        <taxon>Insecta</taxon>
        <taxon>Pterygota</taxon>
        <taxon>Neoptera</taxon>
        <taxon>Endopterygota</taxon>
        <taxon>Diptera</taxon>
        <taxon>Brachycera</taxon>
        <taxon>Muscomorpha</taxon>
        <taxon>Ephydroidea</taxon>
        <taxon>Drosophilidae</taxon>
        <taxon>Drosophila</taxon>
    </lineage>
</organism>
<evidence type="ECO:0000313" key="3">
    <source>
        <dbReference type="Proteomes" id="UP000494163"/>
    </source>
</evidence>
<dbReference type="Pfam" id="PF14989">
    <property type="entry name" value="CCDC32"/>
    <property type="match status" value="1"/>
</dbReference>
<evidence type="ECO:0000313" key="2">
    <source>
        <dbReference type="EMBL" id="ALC47774.1"/>
    </source>
</evidence>
<reference evidence="2 3" key="1">
    <citation type="submission" date="2015-08" db="EMBL/GenBank/DDBJ databases">
        <title>Ancestral chromatin configuration constrains chromatin evolution on differentiating sex chromosomes in Drosophila.</title>
        <authorList>
            <person name="Zhou Q."/>
            <person name="Bachtrog D."/>
        </authorList>
    </citation>
    <scope>NUCLEOTIDE SEQUENCE [LARGE SCALE GENOMIC DNA]</scope>
    <source>
        <tissue evidence="2">Whole larvae</tissue>
    </source>
</reference>
<accession>A0A0M5J5I0</accession>
<name>A0A0M5J5I0_DROBS</name>
<protein>
    <submittedName>
        <fullName evidence="2">CG42557</fullName>
    </submittedName>
</protein>
<dbReference type="Proteomes" id="UP000494163">
    <property type="component" value="Chromosome 3R"/>
</dbReference>
<dbReference type="InterPro" id="IPR028039">
    <property type="entry name" value="CCDC32"/>
</dbReference>
<dbReference type="PANTHER" id="PTHR31800:SF1">
    <property type="entry name" value="COILED-COIL DOMAIN-CONTAINING PROTEIN 32"/>
    <property type="match status" value="1"/>
</dbReference>
<feature type="compositionally biased region" description="Polar residues" evidence="1">
    <location>
        <begin position="148"/>
        <end position="157"/>
    </location>
</feature>
<proteinExistence type="predicted"/>
<dbReference type="EMBL" id="CP012526">
    <property type="protein sequence ID" value="ALC47774.1"/>
    <property type="molecule type" value="Genomic_DNA"/>
</dbReference>
<evidence type="ECO:0000256" key="1">
    <source>
        <dbReference type="SAM" id="MobiDB-lite"/>
    </source>
</evidence>
<dbReference type="PANTHER" id="PTHR31800">
    <property type="entry name" value="COILED-COIL DOMAIN-CONTAINING PROTEIN 32"/>
    <property type="match status" value="1"/>
</dbReference>
<dbReference type="GO" id="GO:0044782">
    <property type="term" value="P:cilium organization"/>
    <property type="evidence" value="ECO:0007669"/>
    <property type="project" value="TreeGrafter"/>
</dbReference>
<sequence>MSVYNADPWQVINNNNIEKEAKSSANIIEKFEDNFNPDKSSLEPLPDSANYLHSLEKKLQKVQKGAKLLDSLQEKKHDCMRQLLSANGVPESTLDQLLELDTPIESGRLHRHLLPVQANASDLDEPEVEFEAMRAQPSEDEGSEGYSEFTSGEVNSSDESRYSLYDDMSSEYDVDDDPDAYYPSELPF</sequence>
<feature type="region of interest" description="Disordered" evidence="1">
    <location>
        <begin position="121"/>
        <end position="188"/>
    </location>
</feature>
<dbReference type="AlphaFoldDB" id="A0A0M5J5I0"/>
<keyword evidence="3" id="KW-1185">Reference proteome</keyword>
<feature type="compositionally biased region" description="Acidic residues" evidence="1">
    <location>
        <begin position="168"/>
        <end position="179"/>
    </location>
</feature>